<reference evidence="4" key="1">
    <citation type="journal article" date="2024" name="Algal Res.">
        <title>Biochemical, toxicological and genomic investigation of a high-biomass producing Limnothrix strain isolated from Italian shallow drinking water reservoir.</title>
        <authorList>
            <person name="Simonazzi M."/>
            <person name="Shishido T.K."/>
            <person name="Delbaje E."/>
            <person name="Wahlsten M."/>
            <person name="Fewer D.P."/>
            <person name="Sivonen K."/>
            <person name="Pezzolesi L."/>
            <person name="Pistocchi R."/>
        </authorList>
    </citation>
    <scope>NUCLEOTIDE SEQUENCE [LARGE SCALE GENOMIC DNA]</scope>
    <source>
        <strain evidence="4">LRLZ20PSL1</strain>
    </source>
</reference>
<evidence type="ECO:0000256" key="1">
    <source>
        <dbReference type="ARBA" id="ARBA00022549"/>
    </source>
</evidence>
<protein>
    <submittedName>
        <fullName evidence="3">HEAT repeat domain-containing protein</fullName>
    </submittedName>
</protein>
<name>A0ABW7CEB5_9CYAN</name>
<gene>
    <name evidence="3" type="ORF">VPK24_17600</name>
</gene>
<dbReference type="InterPro" id="IPR004155">
    <property type="entry name" value="PBS_lyase_HEAT"/>
</dbReference>
<dbReference type="EMBL" id="JAZAQF010000091">
    <property type="protein sequence ID" value="MFG3819465.1"/>
    <property type="molecule type" value="Genomic_DNA"/>
</dbReference>
<evidence type="ECO:0000256" key="2">
    <source>
        <dbReference type="ARBA" id="ARBA00022738"/>
    </source>
</evidence>
<dbReference type="InterPro" id="IPR016024">
    <property type="entry name" value="ARM-type_fold"/>
</dbReference>
<dbReference type="Gene3D" id="1.25.10.10">
    <property type="entry name" value="Leucine-rich Repeat Variant"/>
    <property type="match status" value="2"/>
</dbReference>
<keyword evidence="2" id="KW-0605">Phycobilisome</keyword>
<dbReference type="InterPro" id="IPR011989">
    <property type="entry name" value="ARM-like"/>
</dbReference>
<dbReference type="RefSeq" id="WP_393015394.1">
    <property type="nucleotide sequence ID" value="NZ_JAZAQF010000091.1"/>
</dbReference>
<organism evidence="3 4">
    <name type="scientific">Limnothrix redekei LRLZ20PSL1</name>
    <dbReference type="NCBI Taxonomy" id="3112953"/>
    <lineage>
        <taxon>Bacteria</taxon>
        <taxon>Bacillati</taxon>
        <taxon>Cyanobacteriota</taxon>
        <taxon>Cyanophyceae</taxon>
        <taxon>Pseudanabaenales</taxon>
        <taxon>Pseudanabaenaceae</taxon>
        <taxon>Limnothrix</taxon>
    </lineage>
</organism>
<comment type="caution">
    <text evidence="3">The sequence shown here is derived from an EMBL/GenBank/DDBJ whole genome shotgun (WGS) entry which is preliminary data.</text>
</comment>
<proteinExistence type="predicted"/>
<dbReference type="Pfam" id="PF03130">
    <property type="entry name" value="HEAT_PBS"/>
    <property type="match status" value="1"/>
</dbReference>
<keyword evidence="4" id="KW-1185">Reference proteome</keyword>
<evidence type="ECO:0000313" key="4">
    <source>
        <dbReference type="Proteomes" id="UP001604335"/>
    </source>
</evidence>
<sequence length="221" mass="23229">MSIAPSPELSSDLSPDLSQLIRAVDEADSVAKMVGAVRSLAAAQDPAAIPTLMAVLGYNNPGAAVAAVEGLVALGETAVEPILAQVDGYNYTARAWALRALAQIADPRALELLLAAAETDFAPSVRRAAAQGLGALRWARMAAEQVPMARDRVLAVLTVNATDLEWVVRYAAIAGLEGLAQSQPTLGDRVLGLLRDRETADTDLVVRLRAQWAIEQLVAKG</sequence>
<dbReference type="SUPFAM" id="SSF48371">
    <property type="entry name" value="ARM repeat"/>
    <property type="match status" value="1"/>
</dbReference>
<dbReference type="Pfam" id="PF13646">
    <property type="entry name" value="HEAT_2"/>
    <property type="match status" value="1"/>
</dbReference>
<evidence type="ECO:0000313" key="3">
    <source>
        <dbReference type="EMBL" id="MFG3819465.1"/>
    </source>
</evidence>
<keyword evidence="1" id="KW-0042">Antenna complex</keyword>
<accession>A0ABW7CEB5</accession>
<dbReference type="Proteomes" id="UP001604335">
    <property type="component" value="Unassembled WGS sequence"/>
</dbReference>